<dbReference type="InterPro" id="IPR025562">
    <property type="entry name" value="Tae4"/>
</dbReference>
<accession>A0ABW9K5U1</accession>
<organism evidence="1 2">
    <name type="scientific">Chryseobacterium kwangjuense</name>
    <dbReference type="NCBI Taxonomy" id="267125"/>
    <lineage>
        <taxon>Bacteria</taxon>
        <taxon>Pseudomonadati</taxon>
        <taxon>Bacteroidota</taxon>
        <taxon>Flavobacteriia</taxon>
        <taxon>Flavobacteriales</taxon>
        <taxon>Weeksellaceae</taxon>
        <taxon>Chryseobacterium group</taxon>
        <taxon>Chryseobacterium</taxon>
    </lineage>
</organism>
<evidence type="ECO:0000313" key="1">
    <source>
        <dbReference type="EMBL" id="MFN1218062.1"/>
    </source>
</evidence>
<evidence type="ECO:0000313" key="2">
    <source>
        <dbReference type="Proteomes" id="UP001634154"/>
    </source>
</evidence>
<dbReference type="Proteomes" id="UP001634154">
    <property type="component" value="Unassembled WGS sequence"/>
</dbReference>
<comment type="caution">
    <text evidence="1">The sequence shown here is derived from an EMBL/GenBank/DDBJ whole genome shotgun (WGS) entry which is preliminary data.</text>
</comment>
<sequence length="293" mass="33166">MLSSYLYTFLTIKSYFRLNGGTSFLTERFNLMAAWYNNPANSGMHYTEKDKFVNWGLNFLLQNPDVSWMQFENWFLTKSEGSDGVYDEASELAFAQQTFQQHPLPAMAQYELAFPSKPNALYPDYYRDALPNYVVYNDYVGGRLKQLFNQNGGATNTQNPFYNACAARQSYAHNKLGIMIPFQHNDLKGDNDWNYIMTASKMGIFLEKTYGPPTHKLLGADANDPNKIAKFLEGKTGIYLVINNDPTKTDGAGYTGHTDMIKNGYISGGANVTYPNGDIIKGGIKHIYIWELN</sequence>
<gene>
    <name evidence="1" type="ORF">ACKW6Q_13915</name>
</gene>
<proteinExistence type="predicted"/>
<dbReference type="Gene3D" id="3.90.1720.70">
    <property type="match status" value="1"/>
</dbReference>
<dbReference type="Pfam" id="PF14113">
    <property type="entry name" value="Tae4"/>
    <property type="match status" value="1"/>
</dbReference>
<reference evidence="1 2" key="1">
    <citation type="submission" date="2024-12" db="EMBL/GenBank/DDBJ databases">
        <title>Draft genome sequence of Chryseobacterium kwangjuense AG447.</title>
        <authorList>
            <person name="Cheptsov V.S."/>
            <person name="Belov A."/>
            <person name="Zavarzina A.G."/>
        </authorList>
    </citation>
    <scope>NUCLEOTIDE SEQUENCE [LARGE SCALE GENOMIC DNA]</scope>
    <source>
        <strain evidence="1 2">AG447</strain>
    </source>
</reference>
<dbReference type="EMBL" id="JBJXVJ010000003">
    <property type="protein sequence ID" value="MFN1218062.1"/>
    <property type="molecule type" value="Genomic_DNA"/>
</dbReference>
<protein>
    <submittedName>
        <fullName evidence="1">T6SS effector amidase Tae4 family protein</fullName>
    </submittedName>
</protein>
<name>A0ABW9K5U1_9FLAO</name>
<dbReference type="RefSeq" id="WP_409357132.1">
    <property type="nucleotide sequence ID" value="NZ_JBJXVJ010000003.1"/>
</dbReference>
<keyword evidence="2" id="KW-1185">Reference proteome</keyword>